<dbReference type="RefSeq" id="WP_005581537.1">
    <property type="nucleotide sequence ID" value="NC_019792.1"/>
</dbReference>
<name>L9XLM4_NATGS</name>
<dbReference type="InterPro" id="IPR006311">
    <property type="entry name" value="TAT_signal"/>
</dbReference>
<proteinExistence type="predicted"/>
<dbReference type="PROSITE" id="PS51318">
    <property type="entry name" value="TAT"/>
    <property type="match status" value="1"/>
</dbReference>
<dbReference type="EMBL" id="AOIC01000125">
    <property type="protein sequence ID" value="ELY62462.1"/>
    <property type="molecule type" value="Genomic_DNA"/>
</dbReference>
<reference evidence="1 2" key="1">
    <citation type="journal article" date="2014" name="PLoS Genet.">
        <title>Phylogenetically driven sequencing of extremely halophilic archaea reveals strategies for static and dynamic osmo-response.</title>
        <authorList>
            <person name="Becker E.A."/>
            <person name="Seitzer P.M."/>
            <person name="Tritt A."/>
            <person name="Larsen D."/>
            <person name="Krusor M."/>
            <person name="Yao A.I."/>
            <person name="Wu D."/>
            <person name="Madern D."/>
            <person name="Eisen J.A."/>
            <person name="Darling A.E."/>
            <person name="Facciotti M.T."/>
        </authorList>
    </citation>
    <scope>NUCLEOTIDE SEQUENCE [LARGE SCALE GENOMIC DNA]</scope>
    <source>
        <strain evidence="1 2">SP2</strain>
    </source>
</reference>
<gene>
    <name evidence="1" type="ORF">C490_17908</name>
</gene>
<protein>
    <submittedName>
        <fullName evidence="1">Uncharacterized protein</fullName>
    </submittedName>
</protein>
<evidence type="ECO:0000313" key="1">
    <source>
        <dbReference type="EMBL" id="ELY62462.1"/>
    </source>
</evidence>
<sequence length="327" mass="34961">MTPSRRELLAIAGATATMTAVGGWPTVAAQETVDPPTYSQWLALEDDGLEFVFVDWANVGDEAIVELEEADPDEEVPAEYEDDPMVAPASEGLLSAYFFLGVDLAQYRLGRLLDDEDAFESTVEGLLRTTDAFVVSGEMQPEEIDEQLTAEPEIEFLRQLERTDEIGEFDVYTPVEGDDVAVGVGTDAIVVADGEADTPETALETLVGAWEGDVERAIEESESFAWLLEAAGDGEVVVGQYGDRVAATDGALVDMAFEELEDAEGVVSSLTPENEDTASGAFAAIVDGPDEDALGELLGSSADQQSITIVNDQVVAAGTWSEVENRF</sequence>
<comment type="caution">
    <text evidence="1">The sequence shown here is derived from an EMBL/GenBank/DDBJ whole genome shotgun (WGS) entry which is preliminary data.</text>
</comment>
<dbReference type="Proteomes" id="UP000011613">
    <property type="component" value="Unassembled WGS sequence"/>
</dbReference>
<dbReference type="AlphaFoldDB" id="L9XLM4"/>
<dbReference type="PATRIC" id="fig|797304.7.peg.3633"/>
<organism evidence="1 2">
    <name type="scientific">Natronobacterium gregoryi (strain ATCC 43098 / DSM 3393 / CCM 3738 / CIP 104747 / IAM 13177 / JCM 8860 / NBRC 102187 / NCIMB 2189 / SP2)</name>
    <dbReference type="NCBI Taxonomy" id="797304"/>
    <lineage>
        <taxon>Archaea</taxon>
        <taxon>Methanobacteriati</taxon>
        <taxon>Methanobacteriota</taxon>
        <taxon>Stenosarchaea group</taxon>
        <taxon>Halobacteria</taxon>
        <taxon>Halobacteriales</taxon>
        <taxon>Natrialbaceae</taxon>
        <taxon>Natronobacterium</taxon>
    </lineage>
</organism>
<accession>L9XLM4</accession>
<evidence type="ECO:0000313" key="2">
    <source>
        <dbReference type="Proteomes" id="UP000011613"/>
    </source>
</evidence>
<dbReference type="GeneID" id="14207834"/>